<evidence type="ECO:0000313" key="4">
    <source>
        <dbReference type="EMBL" id="CEM22727.1"/>
    </source>
</evidence>
<feature type="domain" description="tRNA/rRNA methyltransferase SpoU type" evidence="3">
    <location>
        <begin position="248"/>
        <end position="387"/>
    </location>
</feature>
<dbReference type="InterPro" id="IPR029028">
    <property type="entry name" value="Alpha/beta_knot_MTases"/>
</dbReference>
<dbReference type="PhylomeDB" id="A0A0G4G497"/>
<dbReference type="STRING" id="1169540.A0A0G4G497"/>
<dbReference type="GO" id="GO:0006396">
    <property type="term" value="P:RNA processing"/>
    <property type="evidence" value="ECO:0007669"/>
    <property type="project" value="InterPro"/>
</dbReference>
<dbReference type="SUPFAM" id="SSF75217">
    <property type="entry name" value="alpha/beta knot"/>
    <property type="match status" value="1"/>
</dbReference>
<dbReference type="GO" id="GO:0032259">
    <property type="term" value="P:methylation"/>
    <property type="evidence" value="ECO:0007669"/>
    <property type="project" value="UniProtKB-KW"/>
</dbReference>
<accession>A0A0G4G497</accession>
<evidence type="ECO:0000256" key="1">
    <source>
        <dbReference type="ARBA" id="ARBA00022603"/>
    </source>
</evidence>
<dbReference type="Proteomes" id="UP000041254">
    <property type="component" value="Unassembled WGS sequence"/>
</dbReference>
<dbReference type="CDD" id="cd18095">
    <property type="entry name" value="SpoU-like_rRNA-MTase"/>
    <property type="match status" value="1"/>
</dbReference>
<keyword evidence="2" id="KW-0808">Transferase</keyword>
<name>A0A0G4G497_VITBC</name>
<dbReference type="InterPro" id="IPR051259">
    <property type="entry name" value="rRNA_Methyltransferase"/>
</dbReference>
<dbReference type="InParanoid" id="A0A0G4G497"/>
<dbReference type="GO" id="GO:0008173">
    <property type="term" value="F:RNA methyltransferase activity"/>
    <property type="evidence" value="ECO:0007669"/>
    <property type="project" value="InterPro"/>
</dbReference>
<proteinExistence type="predicted"/>
<keyword evidence="1" id="KW-0489">Methyltransferase</keyword>
<dbReference type="PANTHER" id="PTHR43191:SF2">
    <property type="entry name" value="RRNA METHYLTRANSFERASE 3, MITOCHONDRIAL"/>
    <property type="match status" value="1"/>
</dbReference>
<reference evidence="4 5" key="1">
    <citation type="submission" date="2014-11" db="EMBL/GenBank/DDBJ databases">
        <authorList>
            <person name="Zhu J."/>
            <person name="Qi W."/>
            <person name="Song R."/>
        </authorList>
    </citation>
    <scope>NUCLEOTIDE SEQUENCE [LARGE SCALE GENOMIC DNA]</scope>
</reference>
<dbReference type="OrthoDB" id="436503at2759"/>
<dbReference type="VEuPathDB" id="CryptoDB:Vbra_16887"/>
<dbReference type="InterPro" id="IPR001537">
    <property type="entry name" value="SpoU_MeTrfase"/>
</dbReference>
<organism evidence="4 5">
    <name type="scientific">Vitrella brassicaformis (strain CCMP3155)</name>
    <dbReference type="NCBI Taxonomy" id="1169540"/>
    <lineage>
        <taxon>Eukaryota</taxon>
        <taxon>Sar</taxon>
        <taxon>Alveolata</taxon>
        <taxon>Colpodellida</taxon>
        <taxon>Vitrellaceae</taxon>
        <taxon>Vitrella</taxon>
    </lineage>
</organism>
<sequence>MGRLQPLRGAALIHPPCIPITATADCVAIRRRFFTAQADPAQSSQAPDADVISMSSSASRPLDWLPSHSAIKHRRADLCRFRIDDTGKVPDSESLGASIVMTKHFHKKSRLVRHLMRLKRKTNYRHTCGRLIVKGEQLVTSLAEAINDDRIYFAQREGRLGENEGQLTGAESDRVCQIGLPFPFRMVLTSDRGLAERLRARRAARLIYVVERSLLEWICCTDSERETACVGEMTMPLPVEQFDSPRYLVAFDRVRYVHNLGLLLTNAAALGYDGLFFVDGTADPFNNRVLESSQATAFLMPYMKGTSGQLLDVCRQEQLLPLVAHVQGRPPQEIPIPPHYRGVCVILGNESAGPSELLLNNCAKVALPMSELMDSLNVGVAGGIIMHAFRTQYAEMFYKPPDN</sequence>
<dbReference type="Gene3D" id="3.40.1280.10">
    <property type="match status" value="1"/>
</dbReference>
<dbReference type="GO" id="GO:0003723">
    <property type="term" value="F:RNA binding"/>
    <property type="evidence" value="ECO:0007669"/>
    <property type="project" value="InterPro"/>
</dbReference>
<keyword evidence="5" id="KW-1185">Reference proteome</keyword>
<evidence type="ECO:0000259" key="3">
    <source>
        <dbReference type="Pfam" id="PF00588"/>
    </source>
</evidence>
<dbReference type="OMA" id="LEWICCT"/>
<dbReference type="AlphaFoldDB" id="A0A0G4G497"/>
<dbReference type="PANTHER" id="PTHR43191">
    <property type="entry name" value="RRNA METHYLTRANSFERASE 3"/>
    <property type="match status" value="1"/>
</dbReference>
<dbReference type="InterPro" id="IPR029026">
    <property type="entry name" value="tRNA_m1G_MTases_N"/>
</dbReference>
<evidence type="ECO:0000313" key="5">
    <source>
        <dbReference type="Proteomes" id="UP000041254"/>
    </source>
</evidence>
<evidence type="ECO:0000256" key="2">
    <source>
        <dbReference type="ARBA" id="ARBA00022679"/>
    </source>
</evidence>
<gene>
    <name evidence="4" type="ORF">Vbra_16887</name>
</gene>
<protein>
    <recommendedName>
        <fullName evidence="3">tRNA/rRNA methyltransferase SpoU type domain-containing protein</fullName>
    </recommendedName>
</protein>
<dbReference type="EMBL" id="CDMY01000556">
    <property type="protein sequence ID" value="CEM22727.1"/>
    <property type="molecule type" value="Genomic_DNA"/>
</dbReference>
<dbReference type="Pfam" id="PF00588">
    <property type="entry name" value="SpoU_methylase"/>
    <property type="match status" value="1"/>
</dbReference>